<reference evidence="13" key="1">
    <citation type="submission" date="2020-11" db="EMBL/GenBank/DDBJ databases">
        <authorList>
            <person name="Tran Van P."/>
        </authorList>
    </citation>
    <scope>NUCLEOTIDE SEQUENCE</scope>
</reference>
<evidence type="ECO:0000256" key="11">
    <source>
        <dbReference type="ARBA" id="ARBA00041912"/>
    </source>
</evidence>
<dbReference type="EC" id="5.3.2.1" evidence="9"/>
<dbReference type="Proteomes" id="UP000728032">
    <property type="component" value="Unassembled WGS sequence"/>
</dbReference>
<dbReference type="Gene3D" id="3.30.429.10">
    <property type="entry name" value="Macrophage Migration Inhibitory Factor"/>
    <property type="match status" value="1"/>
</dbReference>
<comment type="catalytic activity">
    <reaction evidence="7">
        <text>L-dopachrome = 5,6-dihydroxyindole-2-carboxylate</text>
        <dbReference type="Rhea" id="RHEA:13041"/>
        <dbReference type="ChEBI" id="CHEBI:16875"/>
        <dbReference type="ChEBI" id="CHEBI:57509"/>
        <dbReference type="EC" id="5.3.3.12"/>
    </reaction>
</comment>
<evidence type="ECO:0000256" key="1">
    <source>
        <dbReference type="ARBA" id="ARBA00004613"/>
    </source>
</evidence>
<proteinExistence type="inferred from homology"/>
<dbReference type="PANTHER" id="PTHR11954:SF6">
    <property type="entry name" value="MACROPHAGE MIGRATION INHIBITORY FACTOR"/>
    <property type="match status" value="1"/>
</dbReference>
<dbReference type="EC" id="5.3.3.12" evidence="8"/>
<evidence type="ECO:0000256" key="7">
    <source>
        <dbReference type="ARBA" id="ARBA00036823"/>
    </source>
</evidence>
<accession>A0A7R9QW68</accession>
<keyword evidence="4" id="KW-0964">Secreted</keyword>
<keyword evidence="14" id="KW-1185">Reference proteome</keyword>
<comment type="catalytic activity">
    <reaction evidence="6">
        <text>3-phenylpyruvate = enol-phenylpyruvate</text>
        <dbReference type="Rhea" id="RHEA:17097"/>
        <dbReference type="ChEBI" id="CHEBI:16815"/>
        <dbReference type="ChEBI" id="CHEBI:18005"/>
        <dbReference type="EC" id="5.3.2.1"/>
    </reaction>
</comment>
<evidence type="ECO:0000256" key="12">
    <source>
        <dbReference type="ARBA" id="ARBA00042730"/>
    </source>
</evidence>
<dbReference type="SUPFAM" id="SSF55331">
    <property type="entry name" value="Tautomerase/MIF"/>
    <property type="match status" value="1"/>
</dbReference>
<organism evidence="13">
    <name type="scientific">Oppiella nova</name>
    <dbReference type="NCBI Taxonomy" id="334625"/>
    <lineage>
        <taxon>Eukaryota</taxon>
        <taxon>Metazoa</taxon>
        <taxon>Ecdysozoa</taxon>
        <taxon>Arthropoda</taxon>
        <taxon>Chelicerata</taxon>
        <taxon>Arachnida</taxon>
        <taxon>Acari</taxon>
        <taxon>Acariformes</taxon>
        <taxon>Sarcoptiformes</taxon>
        <taxon>Oribatida</taxon>
        <taxon>Brachypylina</taxon>
        <taxon>Oppioidea</taxon>
        <taxon>Oppiidae</taxon>
        <taxon>Oppiella</taxon>
    </lineage>
</organism>
<dbReference type="GO" id="GO:0005125">
    <property type="term" value="F:cytokine activity"/>
    <property type="evidence" value="ECO:0007669"/>
    <property type="project" value="UniProtKB-KW"/>
</dbReference>
<evidence type="ECO:0000256" key="10">
    <source>
        <dbReference type="ARBA" id="ARBA00041631"/>
    </source>
</evidence>
<evidence type="ECO:0000256" key="9">
    <source>
        <dbReference type="ARBA" id="ARBA00039086"/>
    </source>
</evidence>
<dbReference type="GO" id="GO:0005615">
    <property type="term" value="C:extracellular space"/>
    <property type="evidence" value="ECO:0007669"/>
    <property type="project" value="UniProtKB-KW"/>
</dbReference>
<dbReference type="InterPro" id="IPR001398">
    <property type="entry name" value="Macrophage_inhib_fac"/>
</dbReference>
<gene>
    <name evidence="13" type="ORF">ONB1V03_LOCUS17297</name>
</gene>
<evidence type="ECO:0000256" key="3">
    <source>
        <dbReference type="ARBA" id="ARBA00022514"/>
    </source>
</evidence>
<dbReference type="Pfam" id="PF01187">
    <property type="entry name" value="MIF"/>
    <property type="match status" value="1"/>
</dbReference>
<dbReference type="InterPro" id="IPR014347">
    <property type="entry name" value="Tautomerase/MIF_sf"/>
</dbReference>
<comment type="similarity">
    <text evidence="2">Belongs to the MIF family.</text>
</comment>
<comment type="subcellular location">
    <subcellularLocation>
        <location evidence="1">Secreted</location>
    </subcellularLocation>
</comment>
<dbReference type="OrthoDB" id="6495922at2759"/>
<dbReference type="PANTHER" id="PTHR11954">
    <property type="entry name" value="D-DOPACHROME DECARBOXYLASE"/>
    <property type="match status" value="1"/>
</dbReference>
<evidence type="ECO:0000256" key="4">
    <source>
        <dbReference type="ARBA" id="ARBA00022525"/>
    </source>
</evidence>
<name>A0A7R9QW68_9ACAR</name>
<evidence type="ECO:0000256" key="5">
    <source>
        <dbReference type="ARBA" id="ARBA00023235"/>
    </source>
</evidence>
<keyword evidence="3" id="KW-0202">Cytokine</keyword>
<dbReference type="GO" id="GO:0050178">
    <property type="term" value="F:phenylpyruvate tautomerase activity"/>
    <property type="evidence" value="ECO:0007669"/>
    <property type="project" value="UniProtKB-EC"/>
</dbReference>
<dbReference type="AlphaFoldDB" id="A0A7R9QW68"/>
<evidence type="ECO:0000256" key="2">
    <source>
        <dbReference type="ARBA" id="ARBA00005851"/>
    </source>
</evidence>
<keyword evidence="5" id="KW-0413">Isomerase</keyword>
<dbReference type="EMBL" id="OC935961">
    <property type="protein sequence ID" value="CAD7660734.1"/>
    <property type="molecule type" value="Genomic_DNA"/>
</dbReference>
<sequence length="121" mass="13183">MPILQVYTTLARSQIPTKFAANTAQLLCKLLNKPTKGMTICVNSDQIIYHGLNPDSRAPASLSTLRNIGKMSADVNRTATQALSKHFETELGIKSTDSKFVFIEITGSELGLQGQLISDFP</sequence>
<dbReference type="GO" id="GO:0004167">
    <property type="term" value="F:dopachrome isomerase activity"/>
    <property type="evidence" value="ECO:0007669"/>
    <property type="project" value="UniProtKB-EC"/>
</dbReference>
<evidence type="ECO:0000256" key="8">
    <source>
        <dbReference type="ARBA" id="ARBA00038932"/>
    </source>
</evidence>
<dbReference type="EMBL" id="CAJPVJ010021136">
    <property type="protein sequence ID" value="CAG2177870.1"/>
    <property type="molecule type" value="Genomic_DNA"/>
</dbReference>
<evidence type="ECO:0000256" key="6">
    <source>
        <dbReference type="ARBA" id="ARBA00036735"/>
    </source>
</evidence>
<evidence type="ECO:0000313" key="13">
    <source>
        <dbReference type="EMBL" id="CAD7660734.1"/>
    </source>
</evidence>
<evidence type="ECO:0000313" key="14">
    <source>
        <dbReference type="Proteomes" id="UP000728032"/>
    </source>
</evidence>
<protein>
    <recommendedName>
        <fullName evidence="12">L-dopachrome isomerase</fullName>
        <ecNumber evidence="9">5.3.2.1</ecNumber>
        <ecNumber evidence="8">5.3.3.12</ecNumber>
    </recommendedName>
    <alternativeName>
        <fullName evidence="10">L-dopachrome tautomerase</fullName>
    </alternativeName>
    <alternativeName>
        <fullName evidence="11">Phenylpyruvate tautomerase</fullName>
    </alternativeName>
</protein>